<protein>
    <submittedName>
        <fullName evidence="2">Uncharacterized protein</fullName>
    </submittedName>
</protein>
<name>A0A6J4PWA0_9ACTN</name>
<feature type="transmembrane region" description="Helical" evidence="1">
    <location>
        <begin position="128"/>
        <end position="144"/>
    </location>
</feature>
<feature type="transmembrane region" description="Helical" evidence="1">
    <location>
        <begin position="12"/>
        <end position="29"/>
    </location>
</feature>
<feature type="transmembrane region" description="Helical" evidence="1">
    <location>
        <begin position="49"/>
        <end position="67"/>
    </location>
</feature>
<organism evidence="2">
    <name type="scientific">uncultured Rubrobacteraceae bacterium</name>
    <dbReference type="NCBI Taxonomy" id="349277"/>
    <lineage>
        <taxon>Bacteria</taxon>
        <taxon>Bacillati</taxon>
        <taxon>Actinomycetota</taxon>
        <taxon>Rubrobacteria</taxon>
        <taxon>Rubrobacterales</taxon>
        <taxon>Rubrobacteraceae</taxon>
        <taxon>environmental samples</taxon>
    </lineage>
</organism>
<accession>A0A6J4PWA0</accession>
<keyword evidence="1" id="KW-1133">Transmembrane helix</keyword>
<reference evidence="2" key="1">
    <citation type="submission" date="2020-02" db="EMBL/GenBank/DDBJ databases">
        <authorList>
            <person name="Meier V. D."/>
        </authorList>
    </citation>
    <scope>NUCLEOTIDE SEQUENCE</scope>
    <source>
        <strain evidence="2">AVDCRST_MAG22</strain>
    </source>
</reference>
<dbReference type="EMBL" id="CADCUV010000132">
    <property type="protein sequence ID" value="CAA9425323.1"/>
    <property type="molecule type" value="Genomic_DNA"/>
</dbReference>
<dbReference type="AlphaFoldDB" id="A0A6J4PWA0"/>
<feature type="transmembrane region" description="Helical" evidence="1">
    <location>
        <begin position="79"/>
        <end position="97"/>
    </location>
</feature>
<sequence length="182" mass="18697">MSASGVIRGGGLAALAGGALWVAVFAVYASRSQVPGPPYGSFDGLRVPGLLSLLLIGLGFLGLDLPRWRGRGHGRLGRVGFDVALLGVFAIVVSGASWPVGMIGAWVLMAGSLMVGAAALLSGTLPRWGALALMVGSVAFFLFDTAPARAWFALPYGAAWVAVGYLLWSRGGSAAEQPSRVR</sequence>
<feature type="transmembrane region" description="Helical" evidence="1">
    <location>
        <begin position="103"/>
        <end position="121"/>
    </location>
</feature>
<gene>
    <name evidence="2" type="ORF">AVDCRST_MAG22-2867</name>
</gene>
<feature type="transmembrane region" description="Helical" evidence="1">
    <location>
        <begin position="150"/>
        <end position="168"/>
    </location>
</feature>
<evidence type="ECO:0000313" key="2">
    <source>
        <dbReference type="EMBL" id="CAA9425323.1"/>
    </source>
</evidence>
<keyword evidence="1" id="KW-0472">Membrane</keyword>
<proteinExistence type="predicted"/>
<evidence type="ECO:0000256" key="1">
    <source>
        <dbReference type="SAM" id="Phobius"/>
    </source>
</evidence>
<keyword evidence="1" id="KW-0812">Transmembrane</keyword>